<comment type="subcellular location">
    <subcellularLocation>
        <location evidence="2">Membrane</location>
        <topology evidence="2">Multi-pass membrane protein</topology>
    </subcellularLocation>
</comment>
<proteinExistence type="predicted"/>
<evidence type="ECO:0000259" key="14">
    <source>
        <dbReference type="PROSITE" id="PS50109"/>
    </source>
</evidence>
<evidence type="ECO:0000313" key="16">
    <source>
        <dbReference type="EMBL" id="HCB76343.1"/>
    </source>
</evidence>
<evidence type="ECO:0000256" key="4">
    <source>
        <dbReference type="ARBA" id="ARBA00022553"/>
    </source>
</evidence>
<dbReference type="SMART" id="SM00387">
    <property type="entry name" value="HATPase_c"/>
    <property type="match status" value="1"/>
</dbReference>
<dbReference type="EC" id="2.7.13.3" evidence="3"/>
<evidence type="ECO:0000259" key="15">
    <source>
        <dbReference type="PROSITE" id="PS50885"/>
    </source>
</evidence>
<evidence type="ECO:0000256" key="11">
    <source>
        <dbReference type="ARBA" id="ARBA00023012"/>
    </source>
</evidence>
<dbReference type="Pfam" id="PF00512">
    <property type="entry name" value="HisKA"/>
    <property type="match status" value="1"/>
</dbReference>
<dbReference type="PANTHER" id="PTHR45436:SF14">
    <property type="entry name" value="SENSOR PROTEIN QSEC"/>
    <property type="match status" value="1"/>
</dbReference>
<protein>
    <recommendedName>
        <fullName evidence="3">histidine kinase</fullName>
        <ecNumber evidence="3">2.7.13.3</ecNumber>
    </recommendedName>
</protein>
<evidence type="ECO:0000256" key="8">
    <source>
        <dbReference type="ARBA" id="ARBA00022777"/>
    </source>
</evidence>
<evidence type="ECO:0000256" key="3">
    <source>
        <dbReference type="ARBA" id="ARBA00012438"/>
    </source>
</evidence>
<keyword evidence="4" id="KW-0597">Phosphoprotein</keyword>
<evidence type="ECO:0000256" key="2">
    <source>
        <dbReference type="ARBA" id="ARBA00004141"/>
    </source>
</evidence>
<dbReference type="GO" id="GO:0000155">
    <property type="term" value="F:phosphorelay sensor kinase activity"/>
    <property type="evidence" value="ECO:0007669"/>
    <property type="project" value="InterPro"/>
</dbReference>
<dbReference type="GO" id="GO:0005524">
    <property type="term" value="F:ATP binding"/>
    <property type="evidence" value="ECO:0007669"/>
    <property type="project" value="UniProtKB-KW"/>
</dbReference>
<dbReference type="PRINTS" id="PR00344">
    <property type="entry name" value="BCTRLSENSOR"/>
</dbReference>
<dbReference type="InterPro" id="IPR050428">
    <property type="entry name" value="TCS_sensor_his_kinase"/>
</dbReference>
<dbReference type="SUPFAM" id="SSF47384">
    <property type="entry name" value="Homodimeric domain of signal transducing histidine kinase"/>
    <property type="match status" value="1"/>
</dbReference>
<evidence type="ECO:0000256" key="10">
    <source>
        <dbReference type="ARBA" id="ARBA00022989"/>
    </source>
</evidence>
<dbReference type="SMART" id="SM00388">
    <property type="entry name" value="HisKA"/>
    <property type="match status" value="1"/>
</dbReference>
<keyword evidence="12 13" id="KW-0472">Membrane</keyword>
<dbReference type="GO" id="GO:0005886">
    <property type="term" value="C:plasma membrane"/>
    <property type="evidence" value="ECO:0007669"/>
    <property type="project" value="TreeGrafter"/>
</dbReference>
<evidence type="ECO:0000256" key="13">
    <source>
        <dbReference type="SAM" id="Phobius"/>
    </source>
</evidence>
<evidence type="ECO:0000256" key="6">
    <source>
        <dbReference type="ARBA" id="ARBA00022692"/>
    </source>
</evidence>
<reference evidence="16 17" key="1">
    <citation type="journal article" date="2018" name="Nat. Biotechnol.">
        <title>A standardized bacterial taxonomy based on genome phylogeny substantially revises the tree of life.</title>
        <authorList>
            <person name="Parks D.H."/>
            <person name="Chuvochina M."/>
            <person name="Waite D.W."/>
            <person name="Rinke C."/>
            <person name="Skarshewski A."/>
            <person name="Chaumeil P.A."/>
            <person name="Hugenholtz P."/>
        </authorList>
    </citation>
    <scope>NUCLEOTIDE SEQUENCE [LARGE SCALE GENOMIC DNA]</scope>
    <source>
        <strain evidence="16">UBA9015</strain>
    </source>
</reference>
<dbReference type="AlphaFoldDB" id="A0A3D0WEZ7"/>
<dbReference type="EMBL" id="DOYJ01000253">
    <property type="protein sequence ID" value="HCB76343.1"/>
    <property type="molecule type" value="Genomic_DNA"/>
</dbReference>
<keyword evidence="7" id="KW-0547">Nucleotide-binding</keyword>
<dbReference type="Gene3D" id="3.30.565.10">
    <property type="entry name" value="Histidine kinase-like ATPase, C-terminal domain"/>
    <property type="match status" value="1"/>
</dbReference>
<dbReference type="Pfam" id="PF08521">
    <property type="entry name" value="2CSK_N"/>
    <property type="match status" value="1"/>
</dbReference>
<evidence type="ECO:0000256" key="7">
    <source>
        <dbReference type="ARBA" id="ARBA00022741"/>
    </source>
</evidence>
<keyword evidence="5" id="KW-0808">Transferase</keyword>
<comment type="catalytic activity">
    <reaction evidence="1">
        <text>ATP + protein L-histidine = ADP + protein N-phospho-L-histidine.</text>
        <dbReference type="EC" id="2.7.13.3"/>
    </reaction>
</comment>
<dbReference type="Pfam" id="PF02518">
    <property type="entry name" value="HATPase_c"/>
    <property type="match status" value="1"/>
</dbReference>
<dbReference type="InterPro" id="IPR003661">
    <property type="entry name" value="HisK_dim/P_dom"/>
</dbReference>
<dbReference type="SUPFAM" id="SSF55874">
    <property type="entry name" value="ATPase domain of HSP90 chaperone/DNA topoisomerase II/histidine kinase"/>
    <property type="match status" value="1"/>
</dbReference>
<keyword evidence="8 16" id="KW-0418">Kinase</keyword>
<accession>A0A3D0WEZ7</accession>
<sequence>MSSIRLRLFATLALVTALVWGGAVVWVEIQTRAEVQRVLDRRLMESARMVSSLMQAGSVRPAMQAPESGAADVYDRQLSCQIWSLEGDLIGRSQSAPAERLSEGGDGFSERTIRGERWRVYTVHDRDAGFRVMVGDNLAVREHLVGNVVTALIGPAVLGLLVLGVLIWWSVGRGLTPIRQMTRSLAVRDAEDLTALDVSPDARELRPFALALNDLMSRLGAARRREAEFTAAAAHELRTPLAGLRVQAQIAASSSDTAVRRRALEQIQTSVDRTARLVTGLLVLAREDEMPVSDEDRRWVTLRSLFAGAEGDDRVSIVEGDALLNVDPDRFEAAAANLLANAQAHAASSVVISYDPTSGRLIVEDDGPGVAFSDLHRLGRRFFRAANAPSGGSGLGLSIVLATVKAHGGQVQFLRSPGGGLRVEVIVAIEASGSMHKPSTLTD</sequence>
<keyword evidence="10 13" id="KW-1133">Transmembrane helix</keyword>
<keyword evidence="6 13" id="KW-0812">Transmembrane</keyword>
<evidence type="ECO:0000256" key="9">
    <source>
        <dbReference type="ARBA" id="ARBA00022840"/>
    </source>
</evidence>
<dbReference type="InterPro" id="IPR013727">
    <property type="entry name" value="2CSK_N"/>
</dbReference>
<evidence type="ECO:0000256" key="5">
    <source>
        <dbReference type="ARBA" id="ARBA00022679"/>
    </source>
</evidence>
<keyword evidence="9" id="KW-0067">ATP-binding</keyword>
<dbReference type="InterPro" id="IPR005467">
    <property type="entry name" value="His_kinase_dom"/>
</dbReference>
<dbReference type="InterPro" id="IPR003594">
    <property type="entry name" value="HATPase_dom"/>
</dbReference>
<comment type="caution">
    <text evidence="16">The sequence shown here is derived from an EMBL/GenBank/DDBJ whole genome shotgun (WGS) entry which is preliminary data.</text>
</comment>
<feature type="domain" description="HAMP" evidence="15">
    <location>
        <begin position="172"/>
        <end position="224"/>
    </location>
</feature>
<dbReference type="Proteomes" id="UP000262699">
    <property type="component" value="Unassembled WGS sequence"/>
</dbReference>
<evidence type="ECO:0000256" key="1">
    <source>
        <dbReference type="ARBA" id="ARBA00000085"/>
    </source>
</evidence>
<dbReference type="PANTHER" id="PTHR45436">
    <property type="entry name" value="SENSOR HISTIDINE KINASE YKOH"/>
    <property type="match status" value="1"/>
</dbReference>
<evidence type="ECO:0000313" key="17">
    <source>
        <dbReference type="Proteomes" id="UP000262699"/>
    </source>
</evidence>
<dbReference type="CDD" id="cd00082">
    <property type="entry name" value="HisKA"/>
    <property type="match status" value="1"/>
</dbReference>
<gene>
    <name evidence="16" type="ORF">DEP91_09230</name>
</gene>
<dbReference type="InterPro" id="IPR036097">
    <property type="entry name" value="HisK_dim/P_sf"/>
</dbReference>
<dbReference type="PROSITE" id="PS50109">
    <property type="entry name" value="HIS_KIN"/>
    <property type="match status" value="1"/>
</dbReference>
<keyword evidence="11" id="KW-0902">Two-component regulatory system</keyword>
<dbReference type="InterPro" id="IPR003660">
    <property type="entry name" value="HAMP_dom"/>
</dbReference>
<dbReference type="InterPro" id="IPR004358">
    <property type="entry name" value="Sig_transdc_His_kin-like_C"/>
</dbReference>
<name>A0A3D0WEZ7_9SPHN</name>
<dbReference type="InterPro" id="IPR036890">
    <property type="entry name" value="HATPase_C_sf"/>
</dbReference>
<organism evidence="16 17">
    <name type="scientific">Sphingomonas bacterium</name>
    <dbReference type="NCBI Taxonomy" id="1895847"/>
    <lineage>
        <taxon>Bacteria</taxon>
        <taxon>Pseudomonadati</taxon>
        <taxon>Pseudomonadota</taxon>
        <taxon>Alphaproteobacteria</taxon>
        <taxon>Sphingomonadales</taxon>
        <taxon>Sphingomonadaceae</taxon>
        <taxon>Sphingomonas</taxon>
    </lineage>
</organism>
<dbReference type="PROSITE" id="PS50885">
    <property type="entry name" value="HAMP"/>
    <property type="match status" value="1"/>
</dbReference>
<feature type="domain" description="Histidine kinase" evidence="14">
    <location>
        <begin position="232"/>
        <end position="431"/>
    </location>
</feature>
<evidence type="ECO:0000256" key="12">
    <source>
        <dbReference type="ARBA" id="ARBA00023136"/>
    </source>
</evidence>
<dbReference type="Gene3D" id="1.10.287.130">
    <property type="match status" value="1"/>
</dbReference>
<feature type="transmembrane region" description="Helical" evidence="13">
    <location>
        <begin position="148"/>
        <end position="171"/>
    </location>
</feature>